<dbReference type="PATRIC" id="fig|1703.6.peg.1868"/>
<dbReference type="PIRSF" id="PIRSF021320">
    <property type="entry name" value="DUF984"/>
    <property type="match status" value="1"/>
</dbReference>
<dbReference type="CDD" id="cd06553">
    <property type="entry name" value="ASCH_Ef3133_like"/>
    <property type="match status" value="1"/>
</dbReference>
<dbReference type="EMBL" id="JTJZ01000019">
    <property type="protein sequence ID" value="KHS52326.1"/>
    <property type="molecule type" value="Genomic_DNA"/>
</dbReference>
<gene>
    <name evidence="2" type="ORF">AE0388_1976</name>
</gene>
<dbReference type="RefSeq" id="WP_052239975.1">
    <property type="nucleotide sequence ID" value="NZ_JTJZ01000019.1"/>
</dbReference>
<keyword evidence="3" id="KW-1185">Reference proteome</keyword>
<comment type="caution">
    <text evidence="2">The sequence shown here is derived from an EMBL/GenBank/DDBJ whole genome shotgun (WGS) entry which is preliminary data.</text>
</comment>
<proteinExistence type="predicted"/>
<accession>A0A0B9A133</accession>
<dbReference type="Pfam" id="PF04266">
    <property type="entry name" value="ASCH"/>
    <property type="match status" value="1"/>
</dbReference>
<dbReference type="InterPro" id="IPR009326">
    <property type="entry name" value="DUF984"/>
</dbReference>
<protein>
    <submittedName>
        <fullName evidence="2">ASCH domain protein</fullName>
    </submittedName>
</protein>
<dbReference type="Gene3D" id="3.10.400.10">
    <property type="entry name" value="Sulfate adenylyltransferase"/>
    <property type="match status" value="1"/>
</dbReference>
<dbReference type="SUPFAM" id="SSF88697">
    <property type="entry name" value="PUA domain-like"/>
    <property type="match status" value="1"/>
</dbReference>
<sequence>MSVIARREVELDSFWSRARCQLPDLPEQRPEAWAFGATKEDADELLALVLDGTKTGTASALWDIEADGESVPEIGELSFILDGQGRPRALIETTAIDIVPFSEVTAEHAHAEGEGDRTLAAWREIHERFWRQHGQRGFSPEMPVVCERFRLLFSAEDEPRNSAPGVDSGGSNE</sequence>
<organism evidence="2 3">
    <name type="scientific">Brevibacterium linens</name>
    <dbReference type="NCBI Taxonomy" id="1703"/>
    <lineage>
        <taxon>Bacteria</taxon>
        <taxon>Bacillati</taxon>
        <taxon>Actinomycetota</taxon>
        <taxon>Actinomycetes</taxon>
        <taxon>Micrococcales</taxon>
        <taxon>Brevibacteriaceae</taxon>
        <taxon>Brevibacterium</taxon>
    </lineage>
</organism>
<feature type="domain" description="ASCH" evidence="1">
    <location>
        <begin position="33"/>
        <end position="153"/>
    </location>
</feature>
<dbReference type="AlphaFoldDB" id="A0A0B9A133"/>
<evidence type="ECO:0000313" key="2">
    <source>
        <dbReference type="EMBL" id="KHS52326.1"/>
    </source>
</evidence>
<evidence type="ECO:0000313" key="3">
    <source>
        <dbReference type="Proteomes" id="UP000031488"/>
    </source>
</evidence>
<dbReference type="SMART" id="SM01022">
    <property type="entry name" value="ASCH"/>
    <property type="match status" value="1"/>
</dbReference>
<dbReference type="PANTHER" id="PTHR39203:SF1">
    <property type="entry name" value="CYTOPLASMIC PROTEIN"/>
    <property type="match status" value="1"/>
</dbReference>
<name>A0A0B9A133_BRELN</name>
<dbReference type="PANTHER" id="PTHR39203">
    <property type="entry name" value="CYTOPLASMIC PROTEIN-RELATED"/>
    <property type="match status" value="1"/>
</dbReference>
<dbReference type="InterPro" id="IPR015947">
    <property type="entry name" value="PUA-like_sf"/>
</dbReference>
<dbReference type="InterPro" id="IPR007374">
    <property type="entry name" value="ASCH_domain"/>
</dbReference>
<evidence type="ECO:0000259" key="1">
    <source>
        <dbReference type="SMART" id="SM01022"/>
    </source>
</evidence>
<dbReference type="OrthoDB" id="9807542at2"/>
<dbReference type="Proteomes" id="UP000031488">
    <property type="component" value="Unassembled WGS sequence"/>
</dbReference>
<reference evidence="2 3" key="1">
    <citation type="submission" date="2014-11" db="EMBL/GenBank/DDBJ databases">
        <title>Draft Genome Sequence of Brevibacterium linens AE038-8.</title>
        <authorList>
            <person name="Maizel D."/>
            <person name="Utturkar S.M."/>
            <person name="Brown S.D."/>
            <person name="Ferrero M."/>
            <person name="Rosen B.P."/>
        </authorList>
    </citation>
    <scope>NUCLEOTIDE SEQUENCE [LARGE SCALE GENOMIC DNA]</scope>
    <source>
        <strain evidence="2 3">AE038-8</strain>
    </source>
</reference>